<keyword evidence="1" id="KW-0418">Kinase</keyword>
<sequence length="192" mass="22394">MMMLNTSFTKSVLTFYDEMVNNGISLVYLGEFNQEITKMFTSMAEDEMGRNNEQTKVKRKVYHVMVETLQNMNKHSDSISDHHVGKGLFIIGKNEKNYFIITSNKIRKERMPQLKEMIDYVNNASKAELKQMYLKQIKEGSLSEKGGAGLGIIDIARKTGEKYQYQFLPLDSEHYFFMLKVKVKCYFEDAEF</sequence>
<dbReference type="NCBIfam" id="NF038262">
    <property type="entry name" value="SiaB_fam_kinase"/>
    <property type="match status" value="1"/>
</dbReference>
<evidence type="ECO:0000313" key="2">
    <source>
        <dbReference type="Proteomes" id="UP001403385"/>
    </source>
</evidence>
<organism evidence="1 2">
    <name type="scientific">Rapidithrix thailandica</name>
    <dbReference type="NCBI Taxonomy" id="413964"/>
    <lineage>
        <taxon>Bacteria</taxon>
        <taxon>Pseudomonadati</taxon>
        <taxon>Bacteroidota</taxon>
        <taxon>Cytophagia</taxon>
        <taxon>Cytophagales</taxon>
        <taxon>Flammeovirgaceae</taxon>
        <taxon>Rapidithrix</taxon>
    </lineage>
</organism>
<dbReference type="InterPro" id="IPR046239">
    <property type="entry name" value="DUF6272"/>
</dbReference>
<evidence type="ECO:0000313" key="1">
    <source>
        <dbReference type="EMBL" id="MEN7548323.1"/>
    </source>
</evidence>
<keyword evidence="1" id="KW-0808">Transferase</keyword>
<dbReference type="Pfam" id="PF19788">
    <property type="entry name" value="DUF6272"/>
    <property type="match status" value="1"/>
</dbReference>
<name>A0AAW9S7D4_9BACT</name>
<dbReference type="AlphaFoldDB" id="A0AAW9S7D4"/>
<reference evidence="1 2" key="1">
    <citation type="submission" date="2024-04" db="EMBL/GenBank/DDBJ databases">
        <title>Novel genus in family Flammeovirgaceae.</title>
        <authorList>
            <person name="Nguyen T.H."/>
            <person name="Vuong T.Q."/>
            <person name="Le H."/>
            <person name="Kim S.-G."/>
        </authorList>
    </citation>
    <scope>NUCLEOTIDE SEQUENCE [LARGE SCALE GENOMIC DNA]</scope>
    <source>
        <strain evidence="1 2">JCM 23209</strain>
    </source>
</reference>
<dbReference type="RefSeq" id="WP_346821102.1">
    <property type="nucleotide sequence ID" value="NZ_JBDKWZ010000005.1"/>
</dbReference>
<dbReference type="GO" id="GO:0016301">
    <property type="term" value="F:kinase activity"/>
    <property type="evidence" value="ECO:0007669"/>
    <property type="project" value="UniProtKB-KW"/>
</dbReference>
<keyword evidence="2" id="KW-1185">Reference proteome</keyword>
<proteinExistence type="predicted"/>
<dbReference type="EMBL" id="JBDKWZ010000005">
    <property type="protein sequence ID" value="MEN7548323.1"/>
    <property type="molecule type" value="Genomic_DNA"/>
</dbReference>
<accession>A0AAW9S7D4</accession>
<protein>
    <submittedName>
        <fullName evidence="1">SiaB family protein kinase</fullName>
    </submittedName>
</protein>
<dbReference type="Proteomes" id="UP001403385">
    <property type="component" value="Unassembled WGS sequence"/>
</dbReference>
<gene>
    <name evidence="1" type="ORF">AAG747_10420</name>
</gene>
<comment type="caution">
    <text evidence="1">The sequence shown here is derived from an EMBL/GenBank/DDBJ whole genome shotgun (WGS) entry which is preliminary data.</text>
</comment>